<dbReference type="RefSeq" id="WP_406698562.1">
    <property type="nucleotide sequence ID" value="NZ_CP155447.1"/>
</dbReference>
<dbReference type="InterPro" id="IPR010064">
    <property type="entry name" value="HK97-gp10_tail"/>
</dbReference>
<dbReference type="AlphaFoldDB" id="A0AAU7CL24"/>
<proteinExistence type="predicted"/>
<protein>
    <submittedName>
        <fullName evidence="1">Uncharacterized protein</fullName>
    </submittedName>
</protein>
<accession>A0AAU7CL24</accession>
<dbReference type="EMBL" id="CP155447">
    <property type="protein sequence ID" value="XBH05713.1"/>
    <property type="molecule type" value="Genomic_DNA"/>
</dbReference>
<dbReference type="Pfam" id="PF04883">
    <property type="entry name" value="HK97-gp10_like"/>
    <property type="match status" value="1"/>
</dbReference>
<evidence type="ECO:0000313" key="1">
    <source>
        <dbReference type="EMBL" id="XBH05713.1"/>
    </source>
</evidence>
<reference evidence="1" key="1">
    <citation type="submission" date="2024-05" db="EMBL/GenBank/DDBJ databases">
        <title>Planctomycetes of the genus Singulisphaera possess chitinolytic capabilities.</title>
        <authorList>
            <person name="Ivanova A."/>
        </authorList>
    </citation>
    <scope>NUCLEOTIDE SEQUENCE</scope>
    <source>
        <strain evidence="1">Ch08T</strain>
    </source>
</reference>
<sequence length="129" mass="14453">MENKFVWNGEAVKSHLLAKADETKKAMAELIAERAYQYCPKDTGFLSNTIGVIESNLGDIYIVTVRAHYAYYVEFGHNQHLGGWVPGVYFMTRAIVDAAEAFPEIVMRTFVADTPTTSDSRWQLGATVE</sequence>
<gene>
    <name evidence="1" type="ORF">V5E97_06730</name>
</gene>
<organism evidence="1">
    <name type="scientific">Singulisphaera sp. Ch08</name>
    <dbReference type="NCBI Taxonomy" id="3120278"/>
    <lineage>
        <taxon>Bacteria</taxon>
        <taxon>Pseudomonadati</taxon>
        <taxon>Planctomycetota</taxon>
        <taxon>Planctomycetia</taxon>
        <taxon>Isosphaerales</taxon>
        <taxon>Isosphaeraceae</taxon>
        <taxon>Singulisphaera</taxon>
    </lineage>
</organism>
<name>A0AAU7CL24_9BACT</name>